<dbReference type="KEGG" id="tpol:Mal48_02680"/>
<keyword evidence="3" id="KW-0328">Glycosyltransferase</keyword>
<dbReference type="GO" id="GO:0016763">
    <property type="term" value="F:pentosyltransferase activity"/>
    <property type="evidence" value="ECO:0007669"/>
    <property type="project" value="TreeGrafter"/>
</dbReference>
<evidence type="ECO:0000256" key="8">
    <source>
        <dbReference type="SAM" id="Phobius"/>
    </source>
</evidence>
<feature type="transmembrane region" description="Helical" evidence="8">
    <location>
        <begin position="261"/>
        <end position="282"/>
    </location>
</feature>
<reference evidence="9 10" key="1">
    <citation type="submission" date="2019-02" db="EMBL/GenBank/DDBJ databases">
        <title>Deep-cultivation of Planctomycetes and their phenomic and genomic characterization uncovers novel biology.</title>
        <authorList>
            <person name="Wiegand S."/>
            <person name="Jogler M."/>
            <person name="Boedeker C."/>
            <person name="Pinto D."/>
            <person name="Vollmers J."/>
            <person name="Rivas-Marin E."/>
            <person name="Kohn T."/>
            <person name="Peeters S.H."/>
            <person name="Heuer A."/>
            <person name="Rast P."/>
            <person name="Oberbeckmann S."/>
            <person name="Bunk B."/>
            <person name="Jeske O."/>
            <person name="Meyerdierks A."/>
            <person name="Storesund J.E."/>
            <person name="Kallscheuer N."/>
            <person name="Luecker S."/>
            <person name="Lage O.M."/>
            <person name="Pohl T."/>
            <person name="Merkel B.J."/>
            <person name="Hornburger P."/>
            <person name="Mueller R.-W."/>
            <person name="Bruemmer F."/>
            <person name="Labrenz M."/>
            <person name="Spormann A.M."/>
            <person name="Op den Camp H."/>
            <person name="Overmann J."/>
            <person name="Amann R."/>
            <person name="Jetten M.S.M."/>
            <person name="Mascher T."/>
            <person name="Medema M.H."/>
            <person name="Devos D.P."/>
            <person name="Kaster A.-K."/>
            <person name="Ovreas L."/>
            <person name="Rohde M."/>
            <person name="Galperin M.Y."/>
            <person name="Jogler C."/>
        </authorList>
    </citation>
    <scope>NUCLEOTIDE SEQUENCE [LARGE SCALE GENOMIC DNA]</scope>
    <source>
        <strain evidence="9 10">Mal48</strain>
    </source>
</reference>
<dbReference type="PANTHER" id="PTHR33908:SF11">
    <property type="entry name" value="MEMBRANE PROTEIN"/>
    <property type="match status" value="1"/>
</dbReference>
<dbReference type="OrthoDB" id="9785476at2"/>
<dbReference type="GO" id="GO:0005886">
    <property type="term" value="C:plasma membrane"/>
    <property type="evidence" value="ECO:0007669"/>
    <property type="project" value="UniProtKB-SubCell"/>
</dbReference>
<evidence type="ECO:0000256" key="5">
    <source>
        <dbReference type="ARBA" id="ARBA00022692"/>
    </source>
</evidence>
<keyword evidence="2" id="KW-1003">Cell membrane</keyword>
<feature type="transmembrane region" description="Helical" evidence="8">
    <location>
        <begin position="523"/>
        <end position="542"/>
    </location>
</feature>
<evidence type="ECO:0008006" key="11">
    <source>
        <dbReference type="Google" id="ProtNLM"/>
    </source>
</evidence>
<evidence type="ECO:0000256" key="4">
    <source>
        <dbReference type="ARBA" id="ARBA00022679"/>
    </source>
</evidence>
<keyword evidence="7 8" id="KW-0472">Membrane</keyword>
<dbReference type="EMBL" id="CP036267">
    <property type="protein sequence ID" value="QDT31038.1"/>
    <property type="molecule type" value="Genomic_DNA"/>
</dbReference>
<dbReference type="GO" id="GO:0009103">
    <property type="term" value="P:lipopolysaccharide biosynthetic process"/>
    <property type="evidence" value="ECO:0007669"/>
    <property type="project" value="UniProtKB-ARBA"/>
</dbReference>
<evidence type="ECO:0000256" key="3">
    <source>
        <dbReference type="ARBA" id="ARBA00022676"/>
    </source>
</evidence>
<evidence type="ECO:0000313" key="10">
    <source>
        <dbReference type="Proteomes" id="UP000315724"/>
    </source>
</evidence>
<feature type="transmembrane region" description="Helical" evidence="8">
    <location>
        <begin position="12"/>
        <end position="30"/>
    </location>
</feature>
<accession>A0A517QHD7</accession>
<feature type="transmembrane region" description="Helical" evidence="8">
    <location>
        <begin position="367"/>
        <end position="384"/>
    </location>
</feature>
<dbReference type="RefSeq" id="WP_145195326.1">
    <property type="nucleotide sequence ID" value="NZ_CP036267.1"/>
</dbReference>
<sequence>MSKSVAEPDRESPLRSLIPFFVLAWILIFWSRFFYTPLPGIGEGDIDRVDILFAVPEILWNNISPERLPGDSSSWANLVQRIPILGYALLMLSGAIGLGRLALRGMKLKSIFDPVSKTAFSGGLGLSILSLLTLGLGTAGALSRGLLFVLILVMIAAECFLTLRQRDKKSQQNDKPKQHNFSLRWIGLLCVVFLTPMLLGAMLPSTDFDVKEYHIEGPKEYFLAGKVHFLPHNVYTSFPFLTEMLTLCGMVLTGDWFTGALVGKTVLMAFAPLTALGIFAVGRRIADDYVGAISALVYLSTPWTYRISVIAYTEGAMCCYVILSLLALLHWLSLFSDSRQASSTERGIAMLCGLFAGSTVATKYPGIVLIAIPIALVMLTTVVLRRVPWRQTTTMAALYVVGGLLTFGPWAVKNTLETGNPVYPLMYSVFGGEDWDAELNAKWKAGHARPSPLLKNPVAMGQELKKNVVDVTLGSVWQSPLIFGLAPLAFLYRKRNWEFWIVLGAAITILTVWYTMTHLIDRFWVPVLPVIALLSGVGIAASKEMFFSRSNESPWYFPWLGKAVSLLLLVTLVFNLAFMTTPASGYNAYLIDYDKARQQVKPASVLLAEQAVGESGRVLFVGEAMVFDAECEYRYNTVFDYSLLEQWTSNKLGKDEWELLPAATIKQNFQEAGITHVLINWNEILRYRTTYGYTDFVSPERLKQLADRWPFEEVPLPDEFNLRDWESIDDSWKDEIERWGPELKRTTFSGEQKMKQFQLFELSGTR</sequence>
<protein>
    <recommendedName>
        <fullName evidence="11">Glycosyltransferase RgtA/B/C/D-like domain-containing protein</fullName>
    </recommendedName>
</protein>
<feature type="transmembrane region" description="Helical" evidence="8">
    <location>
        <begin position="84"/>
        <end position="103"/>
    </location>
</feature>
<feature type="transmembrane region" description="Helical" evidence="8">
    <location>
        <begin position="396"/>
        <end position="412"/>
    </location>
</feature>
<evidence type="ECO:0000256" key="7">
    <source>
        <dbReference type="ARBA" id="ARBA00023136"/>
    </source>
</evidence>
<keyword evidence="4" id="KW-0808">Transferase</keyword>
<feature type="transmembrane region" description="Helical" evidence="8">
    <location>
        <begin position="499"/>
        <end position="517"/>
    </location>
</feature>
<feature type="transmembrane region" description="Helical" evidence="8">
    <location>
        <begin position="311"/>
        <end position="332"/>
    </location>
</feature>
<name>A0A517QHD7_9PLAN</name>
<evidence type="ECO:0000256" key="1">
    <source>
        <dbReference type="ARBA" id="ARBA00004651"/>
    </source>
</evidence>
<evidence type="ECO:0000256" key="2">
    <source>
        <dbReference type="ARBA" id="ARBA00022475"/>
    </source>
</evidence>
<feature type="transmembrane region" description="Helical" evidence="8">
    <location>
        <begin position="475"/>
        <end position="492"/>
    </location>
</feature>
<dbReference type="PANTHER" id="PTHR33908">
    <property type="entry name" value="MANNOSYLTRANSFERASE YKCB-RELATED"/>
    <property type="match status" value="1"/>
</dbReference>
<feature type="transmembrane region" description="Helical" evidence="8">
    <location>
        <begin position="554"/>
        <end position="578"/>
    </location>
</feature>
<comment type="subcellular location">
    <subcellularLocation>
        <location evidence="1">Cell membrane</location>
        <topology evidence="1">Multi-pass membrane protein</topology>
    </subcellularLocation>
</comment>
<evidence type="ECO:0000313" key="9">
    <source>
        <dbReference type="EMBL" id="QDT31038.1"/>
    </source>
</evidence>
<keyword evidence="5 8" id="KW-0812">Transmembrane</keyword>
<keyword evidence="6 8" id="KW-1133">Transmembrane helix</keyword>
<dbReference type="AlphaFoldDB" id="A0A517QHD7"/>
<gene>
    <name evidence="9" type="ORF">Mal48_02680</name>
</gene>
<proteinExistence type="predicted"/>
<feature type="transmembrane region" description="Helical" evidence="8">
    <location>
        <begin position="183"/>
        <end position="203"/>
    </location>
</feature>
<organism evidence="9 10">
    <name type="scientific">Thalassoglobus polymorphus</name>
    <dbReference type="NCBI Taxonomy" id="2527994"/>
    <lineage>
        <taxon>Bacteria</taxon>
        <taxon>Pseudomonadati</taxon>
        <taxon>Planctomycetota</taxon>
        <taxon>Planctomycetia</taxon>
        <taxon>Planctomycetales</taxon>
        <taxon>Planctomycetaceae</taxon>
        <taxon>Thalassoglobus</taxon>
    </lineage>
</organism>
<feature type="transmembrane region" description="Helical" evidence="8">
    <location>
        <begin position="145"/>
        <end position="163"/>
    </location>
</feature>
<feature type="transmembrane region" description="Helical" evidence="8">
    <location>
        <begin position="115"/>
        <end position="139"/>
    </location>
</feature>
<dbReference type="Proteomes" id="UP000315724">
    <property type="component" value="Chromosome"/>
</dbReference>
<dbReference type="InterPro" id="IPR050297">
    <property type="entry name" value="LipidA_mod_glycosyltrf_83"/>
</dbReference>
<evidence type="ECO:0000256" key="6">
    <source>
        <dbReference type="ARBA" id="ARBA00022989"/>
    </source>
</evidence>
<keyword evidence="10" id="KW-1185">Reference proteome</keyword>